<gene>
    <name evidence="1" type="ORF">THTE_4502</name>
</gene>
<keyword evidence="2" id="KW-1185">Reference proteome</keyword>
<reference evidence="1 2" key="1">
    <citation type="journal article" name="Front. Microbiol.">
        <title>Sugar Metabolism of the First Thermophilic Planctomycete Thermogutta terrifontis: Comparative Genomic and Transcriptomic Approaches.</title>
        <authorList>
            <person name="Elcheninov A.G."/>
            <person name="Menzel P."/>
            <person name="Gudbergsdottir S.R."/>
            <person name="Slesarev A.I."/>
            <person name="Kadnikov V.V."/>
            <person name="Krogh A."/>
            <person name="Bonch-Osmolovskaya E.A."/>
            <person name="Peng X."/>
            <person name="Kublanov I.V."/>
        </authorList>
    </citation>
    <scope>NUCLEOTIDE SEQUENCE [LARGE SCALE GENOMIC DNA]</scope>
    <source>
        <strain evidence="1 2">R1</strain>
    </source>
</reference>
<dbReference type="KEGG" id="ttf:THTE_4502"/>
<dbReference type="Proteomes" id="UP000215086">
    <property type="component" value="Chromosome"/>
</dbReference>
<organism evidence="1 2">
    <name type="scientific">Thermogutta terrifontis</name>
    <dbReference type="NCBI Taxonomy" id="1331910"/>
    <lineage>
        <taxon>Bacteria</taxon>
        <taxon>Pseudomonadati</taxon>
        <taxon>Planctomycetota</taxon>
        <taxon>Planctomycetia</taxon>
        <taxon>Pirellulales</taxon>
        <taxon>Thermoguttaceae</taxon>
        <taxon>Thermogutta</taxon>
    </lineage>
</organism>
<sequence>MTGVLKARFGRDSINLPDGWIRANGTVVKAKAFTEKRR</sequence>
<evidence type="ECO:0000313" key="2">
    <source>
        <dbReference type="Proteomes" id="UP000215086"/>
    </source>
</evidence>
<evidence type="ECO:0000313" key="1">
    <source>
        <dbReference type="EMBL" id="ASV77103.1"/>
    </source>
</evidence>
<accession>A0A286RM99</accession>
<protein>
    <submittedName>
        <fullName evidence="1">Uncharacterized protein</fullName>
    </submittedName>
</protein>
<proteinExistence type="predicted"/>
<dbReference type="EMBL" id="CP018477">
    <property type="protein sequence ID" value="ASV77103.1"/>
    <property type="molecule type" value="Genomic_DNA"/>
</dbReference>
<name>A0A286RM99_9BACT</name>
<dbReference type="AlphaFoldDB" id="A0A286RM99"/>